<dbReference type="AlphaFoldDB" id="A0A2M4C7X3"/>
<accession>A0A2M4C7X3</accession>
<proteinExistence type="predicted"/>
<dbReference type="EMBL" id="GGFJ01012273">
    <property type="protein sequence ID" value="MBW61414.1"/>
    <property type="molecule type" value="Transcribed_RNA"/>
</dbReference>
<evidence type="ECO:0000313" key="1">
    <source>
        <dbReference type="EMBL" id="MBW61414.1"/>
    </source>
</evidence>
<protein>
    <submittedName>
        <fullName evidence="1">Putative secreted protein</fullName>
    </submittedName>
</protein>
<organism evidence="1">
    <name type="scientific">Anopheles marajoara</name>
    <dbReference type="NCBI Taxonomy" id="58244"/>
    <lineage>
        <taxon>Eukaryota</taxon>
        <taxon>Metazoa</taxon>
        <taxon>Ecdysozoa</taxon>
        <taxon>Arthropoda</taxon>
        <taxon>Hexapoda</taxon>
        <taxon>Insecta</taxon>
        <taxon>Pterygota</taxon>
        <taxon>Neoptera</taxon>
        <taxon>Endopterygota</taxon>
        <taxon>Diptera</taxon>
        <taxon>Nematocera</taxon>
        <taxon>Culicoidea</taxon>
        <taxon>Culicidae</taxon>
        <taxon>Anophelinae</taxon>
        <taxon>Anopheles</taxon>
    </lineage>
</organism>
<name>A0A2M4C7X3_9DIPT</name>
<reference evidence="1" key="1">
    <citation type="submission" date="2018-01" db="EMBL/GenBank/DDBJ databases">
        <title>An insight into the sialome of Amazonian anophelines.</title>
        <authorList>
            <person name="Ribeiro J.M."/>
            <person name="Scarpassa V."/>
            <person name="Calvo E."/>
        </authorList>
    </citation>
    <scope>NUCLEOTIDE SEQUENCE</scope>
    <source>
        <tissue evidence="1">Salivary glands</tissue>
    </source>
</reference>
<sequence length="110" mass="12088">MVLPHSCSTGLGCCSFTCAHLTHWCISCSRFCCPPAAAATVTVTVAPYSVWARSSINKRATHIIPLALPCCLRPSSSSFDAPRYLKINPSITAERYHHHYRDHRQSTGAK</sequence>